<proteinExistence type="predicted"/>
<evidence type="ECO:0000313" key="3">
    <source>
        <dbReference type="EMBL" id="QCO08915.1"/>
    </source>
</evidence>
<dbReference type="KEGG" id="abf:AMK58_13375"/>
<dbReference type="GeneID" id="56449602"/>
<reference evidence="2 5" key="2">
    <citation type="submission" date="2023-11" db="EMBL/GenBank/DDBJ databases">
        <title>MicrobeMod: A computational toolkit for identifying prokaryotic methylation and restriction-modification with nanopore sequencing.</title>
        <authorList>
            <person name="Crits-Christoph A."/>
            <person name="Kang S.C."/>
            <person name="Lee H."/>
            <person name="Ostrov N."/>
        </authorList>
    </citation>
    <scope>NUCLEOTIDE SEQUENCE [LARGE SCALE GENOMIC DNA]</scope>
    <source>
        <strain evidence="2 5">ATCC 29145</strain>
    </source>
</reference>
<dbReference type="Proteomes" id="UP001277471">
    <property type="component" value="Unassembled WGS sequence"/>
</dbReference>
<dbReference type="EMBL" id="JAWXYC010000004">
    <property type="protein sequence ID" value="MDX5952418.1"/>
    <property type="molecule type" value="Genomic_DNA"/>
</dbReference>
<evidence type="ECO:0000313" key="2">
    <source>
        <dbReference type="EMBL" id="MDX5952418.1"/>
    </source>
</evidence>
<dbReference type="AlphaFoldDB" id="A0A0P0F645"/>
<sequence>MFDFAATELQRIDEVLEPKLAWARERQTHCEQMALDASRLLACVEDRLSDYASQGFFRRCWSTLSGKSGEVERANAHDLIEMQKHAWRYINLLQERDLLMAHSVITVKNNLLTLSVQQNETRSEITRLAERVYDRFVALESRVDQIEVASNIHRWLLTIETREYDEKYAPCLRLLRVVGDFHTLKGESWNADELKYLQKALRDVGLNPKQAWTLNDLVNGLIDEIEGHGFDTFAALTEIDREQRIDSGFVLDAIAAPAFGALYQVKNNYTVSSRVIRALQKRLEVSHADAMKMILHDFVAEHGVNTSSSIPLQHLAVELLGCWSLARRLALAGETAGKASPKARVTAEQGAPAADGEEAVQPTLRHNNQVDVLPYRDRDHASQSQRYRQLITKCLLEYQDGDFYVGAKIPAEKERVARKCFHIDRYVKVLGLIDTTFFGGCEEGMAICDNGIYWVNPDAPTNRRFMSWGDLISSKHSIAAKNDKVCFGQSKYFLPLGCKLSAKYVVRMIVDLVARLEAG</sequence>
<protein>
    <submittedName>
        <fullName evidence="3">Uncharacterized protein</fullName>
    </submittedName>
</protein>
<dbReference type="RefSeq" id="WP_035683817.1">
    <property type="nucleotide sequence ID" value="NZ_CP012914.1"/>
</dbReference>
<dbReference type="Proteomes" id="UP000298774">
    <property type="component" value="Chromosome"/>
</dbReference>
<evidence type="ECO:0000313" key="4">
    <source>
        <dbReference type="Proteomes" id="UP000298774"/>
    </source>
</evidence>
<gene>
    <name evidence="3" type="ORF">D3868_07615</name>
    <name evidence="2" type="ORF">SIM66_14620</name>
</gene>
<feature type="region of interest" description="Disordered" evidence="1">
    <location>
        <begin position="341"/>
        <end position="361"/>
    </location>
</feature>
<reference evidence="3 4" key="1">
    <citation type="submission" date="2018-09" db="EMBL/GenBank/DDBJ databases">
        <title>Whole genome based analysis of evolution and adaptive divergence in Indian and Brazilian strains of Azospirillum brasilense.</title>
        <authorList>
            <person name="Singh C."/>
            <person name="Tripathi A.K."/>
        </authorList>
    </citation>
    <scope>NUCLEOTIDE SEQUENCE [LARGE SCALE GENOMIC DNA]</scope>
    <source>
        <strain evidence="3 4">MTCC4038</strain>
    </source>
</reference>
<organism evidence="3 4">
    <name type="scientific">Azospirillum brasilense</name>
    <dbReference type="NCBI Taxonomy" id="192"/>
    <lineage>
        <taxon>Bacteria</taxon>
        <taxon>Pseudomonadati</taxon>
        <taxon>Pseudomonadota</taxon>
        <taxon>Alphaproteobacteria</taxon>
        <taxon>Rhodospirillales</taxon>
        <taxon>Azospirillaceae</taxon>
        <taxon>Azospirillum</taxon>
    </lineage>
</organism>
<evidence type="ECO:0000313" key="5">
    <source>
        <dbReference type="Proteomes" id="UP001277471"/>
    </source>
</evidence>
<accession>A0A0P0F645</accession>
<name>A0A0P0F645_AZOBR</name>
<dbReference type="EMBL" id="CP032339">
    <property type="protein sequence ID" value="QCO08915.1"/>
    <property type="molecule type" value="Genomic_DNA"/>
</dbReference>
<evidence type="ECO:0000256" key="1">
    <source>
        <dbReference type="SAM" id="MobiDB-lite"/>
    </source>
</evidence>
<keyword evidence="5" id="KW-1185">Reference proteome</keyword>